<keyword evidence="13 14" id="KW-0464">Manganese</keyword>
<dbReference type="Pfam" id="PF01351">
    <property type="entry name" value="RNase_HII"/>
    <property type="match status" value="1"/>
</dbReference>
<evidence type="ECO:0000256" key="7">
    <source>
        <dbReference type="ARBA" id="ARBA00019179"/>
    </source>
</evidence>
<dbReference type="Gene3D" id="3.30.420.10">
    <property type="entry name" value="Ribonuclease H-like superfamily/Ribonuclease H"/>
    <property type="match status" value="1"/>
</dbReference>
<feature type="binding site" evidence="14 15">
    <location>
        <position position="28"/>
    </location>
    <ligand>
        <name>a divalent metal cation</name>
        <dbReference type="ChEBI" id="CHEBI:60240"/>
    </ligand>
</feature>
<accession>A0ABT0C8T5</accession>
<sequence>MGEQVQPSLVQEGSLWQQGIHSVAGVDEVGRGSLAGPVVAAAVILPVEMDPAELEGVKDSKQLRPQQRTRLAEQIRQVALAVGIGSASAAEIDQLNIRQATVLAMQRALAEVGEVEHILLDGLPLAELGSQQTALVKGDQISLSIAAASIVAKVWRDTLMQDWDRQYPGYGWRTNVGYGTRAHRRALQELGLTPQHRRSFVHLADPKAN</sequence>
<comment type="similarity">
    <text evidence="5 14 16">Belongs to the RNase HII family.</text>
</comment>
<comment type="cofactor">
    <cofactor evidence="2">
        <name>Mg(2+)</name>
        <dbReference type="ChEBI" id="CHEBI:18420"/>
    </cofactor>
</comment>
<feature type="binding site" evidence="14 15">
    <location>
        <position position="27"/>
    </location>
    <ligand>
        <name>a divalent metal cation</name>
        <dbReference type="ChEBI" id="CHEBI:60240"/>
    </ligand>
</feature>
<dbReference type="SUPFAM" id="SSF53098">
    <property type="entry name" value="Ribonuclease H-like"/>
    <property type="match status" value="1"/>
</dbReference>
<name>A0ABT0C8T5_THEVL</name>
<evidence type="ECO:0000256" key="10">
    <source>
        <dbReference type="ARBA" id="ARBA00022723"/>
    </source>
</evidence>
<dbReference type="InterPro" id="IPR024567">
    <property type="entry name" value="RNase_HII/HIII_dom"/>
</dbReference>
<evidence type="ECO:0000256" key="8">
    <source>
        <dbReference type="ARBA" id="ARBA00022490"/>
    </source>
</evidence>
<keyword evidence="12 14" id="KW-0378">Hydrolase</keyword>
<evidence type="ECO:0000256" key="15">
    <source>
        <dbReference type="PROSITE-ProRule" id="PRU01319"/>
    </source>
</evidence>
<keyword evidence="8 14" id="KW-0963">Cytoplasm</keyword>
<dbReference type="EMBL" id="JAFIRA010000007">
    <property type="protein sequence ID" value="MCJ2542179.1"/>
    <property type="molecule type" value="Genomic_DNA"/>
</dbReference>
<keyword evidence="10 14" id="KW-0479">Metal-binding</keyword>
<keyword evidence="9 14" id="KW-0540">Nuclease</keyword>
<feature type="binding site" evidence="14 15">
    <location>
        <position position="121"/>
    </location>
    <ligand>
        <name>a divalent metal cation</name>
        <dbReference type="ChEBI" id="CHEBI:60240"/>
    </ligand>
</feature>
<dbReference type="PANTHER" id="PTHR10954">
    <property type="entry name" value="RIBONUCLEASE H2 SUBUNIT A"/>
    <property type="match status" value="1"/>
</dbReference>
<evidence type="ECO:0000256" key="9">
    <source>
        <dbReference type="ARBA" id="ARBA00022722"/>
    </source>
</evidence>
<reference evidence="18" key="1">
    <citation type="submission" date="2021-02" db="EMBL/GenBank/DDBJ databases">
        <title>The CRISPR/cas machinery reduction and long-range gene transfer in the hot spring cyanobacterium Synechococcus.</title>
        <authorList>
            <person name="Dvorak P."/>
            <person name="Jahodarova E."/>
            <person name="Hasler P."/>
            <person name="Poulickova A."/>
        </authorList>
    </citation>
    <scope>NUCLEOTIDE SEQUENCE</scope>
    <source>
        <strain evidence="18">Rupite</strain>
    </source>
</reference>
<comment type="function">
    <text evidence="3 14 16">Endonuclease that specifically degrades the RNA of RNA-DNA hybrids.</text>
</comment>
<dbReference type="Proteomes" id="UP000830835">
    <property type="component" value="Unassembled WGS sequence"/>
</dbReference>
<evidence type="ECO:0000256" key="13">
    <source>
        <dbReference type="ARBA" id="ARBA00023211"/>
    </source>
</evidence>
<dbReference type="InterPro" id="IPR036397">
    <property type="entry name" value="RNaseH_sf"/>
</dbReference>
<evidence type="ECO:0000256" key="6">
    <source>
        <dbReference type="ARBA" id="ARBA00012180"/>
    </source>
</evidence>
<evidence type="ECO:0000256" key="2">
    <source>
        <dbReference type="ARBA" id="ARBA00001946"/>
    </source>
</evidence>
<evidence type="ECO:0000256" key="1">
    <source>
        <dbReference type="ARBA" id="ARBA00000077"/>
    </source>
</evidence>
<dbReference type="PROSITE" id="PS51975">
    <property type="entry name" value="RNASE_H_2"/>
    <property type="match status" value="1"/>
</dbReference>
<evidence type="ECO:0000313" key="18">
    <source>
        <dbReference type="EMBL" id="MCJ2542179.1"/>
    </source>
</evidence>
<evidence type="ECO:0000259" key="17">
    <source>
        <dbReference type="PROSITE" id="PS51975"/>
    </source>
</evidence>
<comment type="caution">
    <text evidence="18">The sequence shown here is derived from an EMBL/GenBank/DDBJ whole genome shotgun (WGS) entry which is preliminary data.</text>
</comment>
<proteinExistence type="inferred from homology"/>
<comment type="catalytic activity">
    <reaction evidence="1 14 15 16">
        <text>Endonucleolytic cleavage to 5'-phosphomonoester.</text>
        <dbReference type="EC" id="3.1.26.4"/>
    </reaction>
</comment>
<gene>
    <name evidence="14" type="primary">rnhB</name>
    <name evidence="18" type="ORF">JX360_04545</name>
</gene>
<evidence type="ECO:0000313" key="19">
    <source>
        <dbReference type="Proteomes" id="UP000830835"/>
    </source>
</evidence>
<dbReference type="InterPro" id="IPR012337">
    <property type="entry name" value="RNaseH-like_sf"/>
</dbReference>
<comment type="cofactor">
    <cofactor evidence="14 15">
        <name>Mn(2+)</name>
        <dbReference type="ChEBI" id="CHEBI:29035"/>
    </cofactor>
    <cofactor evidence="14 15">
        <name>Mg(2+)</name>
        <dbReference type="ChEBI" id="CHEBI:18420"/>
    </cofactor>
    <text evidence="14 15">Manganese or magnesium. Binds 1 divalent metal ion per monomer in the absence of substrate. May bind a second metal ion after substrate binding.</text>
</comment>
<dbReference type="EC" id="3.1.26.4" evidence="6 14"/>
<dbReference type="InterPro" id="IPR022898">
    <property type="entry name" value="RNase_HII"/>
</dbReference>
<dbReference type="HAMAP" id="MF_00052_B">
    <property type="entry name" value="RNase_HII_B"/>
    <property type="match status" value="1"/>
</dbReference>
<evidence type="ECO:0000256" key="12">
    <source>
        <dbReference type="ARBA" id="ARBA00022801"/>
    </source>
</evidence>
<feature type="domain" description="RNase H type-2" evidence="17">
    <location>
        <begin position="21"/>
        <end position="209"/>
    </location>
</feature>
<dbReference type="RefSeq" id="WP_244349409.1">
    <property type="nucleotide sequence ID" value="NZ_JAFIRA010000007.1"/>
</dbReference>
<dbReference type="PANTHER" id="PTHR10954:SF18">
    <property type="entry name" value="RIBONUCLEASE HII"/>
    <property type="match status" value="1"/>
</dbReference>
<evidence type="ECO:0000256" key="11">
    <source>
        <dbReference type="ARBA" id="ARBA00022759"/>
    </source>
</evidence>
<dbReference type="CDD" id="cd07182">
    <property type="entry name" value="RNase_HII_bacteria_HII_like"/>
    <property type="match status" value="1"/>
</dbReference>
<dbReference type="GO" id="GO:0004523">
    <property type="term" value="F:RNA-DNA hybrid ribonuclease activity"/>
    <property type="evidence" value="ECO:0007669"/>
    <property type="project" value="UniProtKB-EC"/>
</dbReference>
<protein>
    <recommendedName>
        <fullName evidence="7 14">Ribonuclease HII</fullName>
        <shortName evidence="14">RNase HII</shortName>
        <ecNumber evidence="6 14">3.1.26.4</ecNumber>
    </recommendedName>
</protein>
<organism evidence="18 19">
    <name type="scientific">Thermostichus vulcanus str. 'Rupite'</name>
    <dbReference type="NCBI Taxonomy" id="2813851"/>
    <lineage>
        <taxon>Bacteria</taxon>
        <taxon>Bacillati</taxon>
        <taxon>Cyanobacteriota</taxon>
        <taxon>Cyanophyceae</taxon>
        <taxon>Thermostichales</taxon>
        <taxon>Thermostichaceae</taxon>
        <taxon>Thermostichus</taxon>
    </lineage>
</organism>
<evidence type="ECO:0000256" key="3">
    <source>
        <dbReference type="ARBA" id="ARBA00004065"/>
    </source>
</evidence>
<evidence type="ECO:0000256" key="14">
    <source>
        <dbReference type="HAMAP-Rule" id="MF_00052"/>
    </source>
</evidence>
<comment type="subcellular location">
    <subcellularLocation>
        <location evidence="4 14">Cytoplasm</location>
    </subcellularLocation>
</comment>
<evidence type="ECO:0000256" key="4">
    <source>
        <dbReference type="ARBA" id="ARBA00004496"/>
    </source>
</evidence>
<dbReference type="InterPro" id="IPR001352">
    <property type="entry name" value="RNase_HII/HIII"/>
</dbReference>
<dbReference type="NCBIfam" id="NF000595">
    <property type="entry name" value="PRK00015.1-3"/>
    <property type="match status" value="1"/>
</dbReference>
<keyword evidence="19" id="KW-1185">Reference proteome</keyword>
<evidence type="ECO:0000256" key="16">
    <source>
        <dbReference type="RuleBase" id="RU003515"/>
    </source>
</evidence>
<dbReference type="NCBIfam" id="NF000594">
    <property type="entry name" value="PRK00015.1-1"/>
    <property type="match status" value="1"/>
</dbReference>
<evidence type="ECO:0000256" key="5">
    <source>
        <dbReference type="ARBA" id="ARBA00007383"/>
    </source>
</evidence>
<keyword evidence="11 14" id="KW-0255">Endonuclease</keyword>